<keyword evidence="1" id="KW-1133">Transmembrane helix</keyword>
<dbReference type="PANTHER" id="PTHR34703">
    <property type="entry name" value="ANTIPORTER SUBUNIT MNHG2-RELATED"/>
    <property type="match status" value="1"/>
</dbReference>
<evidence type="ECO:0000313" key="3">
    <source>
        <dbReference type="Proteomes" id="UP000252355"/>
    </source>
</evidence>
<proteinExistence type="predicted"/>
<dbReference type="Proteomes" id="UP000252355">
    <property type="component" value="Unassembled WGS sequence"/>
</dbReference>
<dbReference type="EMBL" id="QOQW01000030">
    <property type="protein sequence ID" value="RCK77956.1"/>
    <property type="molecule type" value="Genomic_DNA"/>
</dbReference>
<accession>A0A367ZIP4</accession>
<dbReference type="PANTHER" id="PTHR34703:SF1">
    <property type="entry name" value="ANTIPORTER SUBUNIT MNHG2-RELATED"/>
    <property type="match status" value="1"/>
</dbReference>
<dbReference type="GO" id="GO:0015385">
    <property type="term" value="F:sodium:proton antiporter activity"/>
    <property type="evidence" value="ECO:0007669"/>
    <property type="project" value="TreeGrafter"/>
</dbReference>
<sequence length="100" mass="10627">MLLLRDLCSLALVFAGGAFFLAGTAGLWRFPDLFTRLHALSKSDNLGLGLVVLGLLLQAEGLAEAIRLVAIWLLAMGAGSTTSHLIAAKALQTGERPWRP</sequence>
<dbReference type="Pfam" id="PF03334">
    <property type="entry name" value="PhaG_MnhG_YufB"/>
    <property type="match status" value="1"/>
</dbReference>
<evidence type="ECO:0000256" key="1">
    <source>
        <dbReference type="SAM" id="Phobius"/>
    </source>
</evidence>
<dbReference type="InterPro" id="IPR005133">
    <property type="entry name" value="PhaG_MnhG_YufB"/>
</dbReference>
<comment type="caution">
    <text evidence="2">The sequence shown here is derived from an EMBL/GenBank/DDBJ whole genome shotgun (WGS) entry which is preliminary data.</text>
</comment>
<dbReference type="AlphaFoldDB" id="A0A367ZIP4"/>
<gene>
    <name evidence="2" type="ORF">OZSIB_1994</name>
</gene>
<reference evidence="2 3" key="1">
    <citation type="submission" date="2018-05" db="EMBL/GenBank/DDBJ databases">
        <title>A metagenomic window into the 2 km-deep terrestrial subsurface aquifer revealed taxonomically and functionally diverse microbial community comprising novel uncultured bacterial lineages.</title>
        <authorList>
            <person name="Kadnikov V.V."/>
            <person name="Mardanov A.V."/>
            <person name="Beletsky A.V."/>
            <person name="Banks D."/>
            <person name="Pimenov N.V."/>
            <person name="Frank Y.A."/>
            <person name="Karnachuk O.V."/>
            <person name="Ravin N.V."/>
        </authorList>
    </citation>
    <scope>NUCLEOTIDE SEQUENCE [LARGE SCALE GENOMIC DNA]</scope>
    <source>
        <strain evidence="2">BY5</strain>
    </source>
</reference>
<keyword evidence="1" id="KW-0472">Membrane</keyword>
<keyword evidence="1" id="KW-0812">Transmembrane</keyword>
<name>A0A367ZIP4_9BACT</name>
<organism evidence="2 3">
    <name type="scientific">Candidatus Ozemobacter sibiricus</name>
    <dbReference type="NCBI Taxonomy" id="2268124"/>
    <lineage>
        <taxon>Bacteria</taxon>
        <taxon>Candidatus Ozemobacteria</taxon>
        <taxon>Candidatus Ozemobacterales</taxon>
        <taxon>Candidatus Ozemobacteraceae</taxon>
        <taxon>Candidatus Ozemobacter</taxon>
    </lineage>
</organism>
<protein>
    <submittedName>
        <fullName evidence="2">Monovalent cation/H+ antiporter subunit G</fullName>
    </submittedName>
</protein>
<feature type="transmembrane region" description="Helical" evidence="1">
    <location>
        <begin position="7"/>
        <end position="28"/>
    </location>
</feature>
<evidence type="ECO:0000313" key="2">
    <source>
        <dbReference type="EMBL" id="RCK77956.1"/>
    </source>
</evidence>